<evidence type="ECO:0000256" key="1">
    <source>
        <dbReference type="SAM" id="MobiDB-lite"/>
    </source>
</evidence>
<accession>A0A858R9P4</accession>
<name>A0A858R9P4_9PROT</name>
<reference evidence="2" key="1">
    <citation type="submission" date="2020-04" db="EMBL/GenBank/DDBJ databases">
        <title>A desert anoxygenic phototrophic bacterium fixes CO2 using RubisCO under aerobic conditions.</title>
        <authorList>
            <person name="Tang K."/>
        </authorList>
    </citation>
    <scope>NUCLEOTIDE SEQUENCE [LARGE SCALE GENOMIC DNA]</scope>
    <source>
        <strain evidence="2">MIMtkB3</strain>
    </source>
</reference>
<organism evidence="2 3">
    <name type="scientific">Aerophototrophica crusticola</name>
    <dbReference type="NCBI Taxonomy" id="1709002"/>
    <lineage>
        <taxon>Bacteria</taxon>
        <taxon>Pseudomonadati</taxon>
        <taxon>Pseudomonadota</taxon>
        <taxon>Alphaproteobacteria</taxon>
        <taxon>Rhodospirillales</taxon>
        <taxon>Rhodospirillaceae</taxon>
        <taxon>Aerophototrophica</taxon>
    </lineage>
</organism>
<sequence length="55" mass="5807">MTKHRTTVAFQALLLLALILAAILSAPMRAGHAKAQEAPRPPVAQPAPEAASDRH</sequence>
<evidence type="ECO:0000313" key="3">
    <source>
        <dbReference type="Proteomes" id="UP000501891"/>
    </source>
</evidence>
<evidence type="ECO:0000313" key="2">
    <source>
        <dbReference type="EMBL" id="QJE73873.1"/>
    </source>
</evidence>
<dbReference type="AlphaFoldDB" id="A0A858R9P4"/>
<gene>
    <name evidence="2" type="ORF">HHL28_12905</name>
</gene>
<dbReference type="KEGG" id="acru:HHL28_12905"/>
<dbReference type="Proteomes" id="UP000501891">
    <property type="component" value="Chromosome"/>
</dbReference>
<dbReference type="EMBL" id="CP051775">
    <property type="protein sequence ID" value="QJE73873.1"/>
    <property type="molecule type" value="Genomic_DNA"/>
</dbReference>
<feature type="region of interest" description="Disordered" evidence="1">
    <location>
        <begin position="30"/>
        <end position="55"/>
    </location>
</feature>
<protein>
    <submittedName>
        <fullName evidence="2">Uncharacterized protein</fullName>
    </submittedName>
</protein>
<proteinExistence type="predicted"/>
<keyword evidence="3" id="KW-1185">Reference proteome</keyword>